<evidence type="ECO:0000256" key="2">
    <source>
        <dbReference type="ARBA" id="ARBA00022448"/>
    </source>
</evidence>
<dbReference type="GO" id="GO:0044718">
    <property type="term" value="P:siderophore transmembrane transport"/>
    <property type="evidence" value="ECO:0007669"/>
    <property type="project" value="TreeGrafter"/>
</dbReference>
<feature type="signal peptide" evidence="7">
    <location>
        <begin position="1"/>
        <end position="29"/>
    </location>
</feature>
<dbReference type="Gene3D" id="2.40.170.20">
    <property type="entry name" value="TonB-dependent receptor, beta-barrel domain"/>
    <property type="match status" value="1"/>
</dbReference>
<evidence type="ECO:0000313" key="9">
    <source>
        <dbReference type="EMBL" id="XBH17198.1"/>
    </source>
</evidence>
<keyword evidence="9" id="KW-0121">Carboxypeptidase</keyword>
<proteinExistence type="predicted"/>
<dbReference type="GO" id="GO:0015344">
    <property type="term" value="F:siderophore uptake transmembrane transporter activity"/>
    <property type="evidence" value="ECO:0007669"/>
    <property type="project" value="TreeGrafter"/>
</dbReference>
<dbReference type="GO" id="GO:0009279">
    <property type="term" value="C:cell outer membrane"/>
    <property type="evidence" value="ECO:0007669"/>
    <property type="project" value="UniProtKB-SubCell"/>
</dbReference>
<keyword evidence="6" id="KW-0998">Cell outer membrane</keyword>
<dbReference type="Pfam" id="PF25183">
    <property type="entry name" value="OMP_b-brl_4"/>
    <property type="match status" value="1"/>
</dbReference>
<dbReference type="PANTHER" id="PTHR30069:SF46">
    <property type="entry name" value="OAR PROTEIN"/>
    <property type="match status" value="1"/>
</dbReference>
<evidence type="ECO:0000256" key="4">
    <source>
        <dbReference type="ARBA" id="ARBA00022692"/>
    </source>
</evidence>
<keyword evidence="3" id="KW-1134">Transmembrane beta strand</keyword>
<evidence type="ECO:0000256" key="7">
    <source>
        <dbReference type="SAM" id="SignalP"/>
    </source>
</evidence>
<dbReference type="GO" id="GO:0004180">
    <property type="term" value="F:carboxypeptidase activity"/>
    <property type="evidence" value="ECO:0007669"/>
    <property type="project" value="UniProtKB-KW"/>
</dbReference>
<evidence type="ECO:0000256" key="1">
    <source>
        <dbReference type="ARBA" id="ARBA00004571"/>
    </source>
</evidence>
<evidence type="ECO:0000259" key="8">
    <source>
        <dbReference type="Pfam" id="PF25183"/>
    </source>
</evidence>
<name>A0AAU7DHI8_9BACT</name>
<evidence type="ECO:0000256" key="3">
    <source>
        <dbReference type="ARBA" id="ARBA00022452"/>
    </source>
</evidence>
<keyword evidence="9" id="KW-0378">Hydrolase</keyword>
<dbReference type="Pfam" id="PF13620">
    <property type="entry name" value="CarboxypepD_reg"/>
    <property type="match status" value="1"/>
</dbReference>
<dbReference type="GO" id="GO:0030246">
    <property type="term" value="F:carbohydrate binding"/>
    <property type="evidence" value="ECO:0007669"/>
    <property type="project" value="InterPro"/>
</dbReference>
<gene>
    <name evidence="9" type="ORF">P8935_21855</name>
</gene>
<comment type="subcellular location">
    <subcellularLocation>
        <location evidence="1">Cell outer membrane</location>
        <topology evidence="1">Multi-pass membrane protein</topology>
    </subcellularLocation>
</comment>
<evidence type="ECO:0000256" key="6">
    <source>
        <dbReference type="ARBA" id="ARBA00023237"/>
    </source>
</evidence>
<dbReference type="RefSeq" id="WP_348262429.1">
    <property type="nucleotide sequence ID" value="NZ_CP121196.1"/>
</dbReference>
<keyword evidence="5" id="KW-0472">Membrane</keyword>
<keyword evidence="7" id="KW-0732">Signal</keyword>
<evidence type="ECO:0000256" key="5">
    <source>
        <dbReference type="ARBA" id="ARBA00023136"/>
    </source>
</evidence>
<feature type="chain" id="PRO_5043683427" evidence="7">
    <location>
        <begin position="30"/>
        <end position="1161"/>
    </location>
</feature>
<dbReference type="SUPFAM" id="SSF56935">
    <property type="entry name" value="Porins"/>
    <property type="match status" value="1"/>
</dbReference>
<dbReference type="InterPro" id="IPR036942">
    <property type="entry name" value="Beta-barrel_TonB_sf"/>
</dbReference>
<keyword evidence="2" id="KW-0813">Transport</keyword>
<dbReference type="InterPro" id="IPR013784">
    <property type="entry name" value="Carb-bd-like_fold"/>
</dbReference>
<dbReference type="AlphaFoldDB" id="A0AAU7DHI8"/>
<keyword evidence="9" id="KW-0645">Protease</keyword>
<keyword evidence="4" id="KW-0812">Transmembrane</keyword>
<dbReference type="SUPFAM" id="SSF49452">
    <property type="entry name" value="Starch-binding domain-like"/>
    <property type="match status" value="1"/>
</dbReference>
<feature type="domain" description="TonB-dependent transporter Oar-like beta-barrel" evidence="8">
    <location>
        <begin position="247"/>
        <end position="1154"/>
    </location>
</feature>
<dbReference type="InterPro" id="IPR057601">
    <property type="entry name" value="Oar-like_b-barrel"/>
</dbReference>
<dbReference type="EMBL" id="CP121196">
    <property type="protein sequence ID" value="XBH17198.1"/>
    <property type="molecule type" value="Genomic_DNA"/>
</dbReference>
<organism evidence="9">
    <name type="scientific">Telmatobacter sp. DSM 110680</name>
    <dbReference type="NCBI Taxonomy" id="3036704"/>
    <lineage>
        <taxon>Bacteria</taxon>
        <taxon>Pseudomonadati</taxon>
        <taxon>Acidobacteriota</taxon>
        <taxon>Terriglobia</taxon>
        <taxon>Terriglobales</taxon>
        <taxon>Acidobacteriaceae</taxon>
        <taxon>Telmatobacter</taxon>
    </lineage>
</organism>
<protein>
    <submittedName>
        <fullName evidence="9">Carboxypeptidase regulatory-like domain-containing protein</fullName>
    </submittedName>
</protein>
<dbReference type="InterPro" id="IPR039426">
    <property type="entry name" value="TonB-dep_rcpt-like"/>
</dbReference>
<dbReference type="PANTHER" id="PTHR30069">
    <property type="entry name" value="TONB-DEPENDENT OUTER MEMBRANE RECEPTOR"/>
    <property type="match status" value="1"/>
</dbReference>
<dbReference type="Gene3D" id="2.60.40.1120">
    <property type="entry name" value="Carboxypeptidase-like, regulatory domain"/>
    <property type="match status" value="1"/>
</dbReference>
<accession>A0AAU7DHI8</accession>
<reference evidence="9" key="1">
    <citation type="submission" date="2023-03" db="EMBL/GenBank/DDBJ databases">
        <title>Edaphobacter sp.</title>
        <authorList>
            <person name="Huber K.J."/>
            <person name="Papendorf J."/>
            <person name="Pilke C."/>
            <person name="Bunk B."/>
            <person name="Sproeer C."/>
            <person name="Pester M."/>
        </authorList>
    </citation>
    <scope>NUCLEOTIDE SEQUENCE</scope>
    <source>
        <strain evidence="9">DSM 110680</strain>
    </source>
</reference>
<sequence>MSVQLFRKSFLHLAVCLLCFCLFSAVSNAQSTTEGAIAGTVVDTTGAVVPAAAVKLHSDATGADFDVVADPSGYFKAPLVPPGVYTVTISAKGFGTYSAKSVPVTVGSLTELHPELKAGSTQETVEVSGVAPVIQFESPEVSSTLTTQEIVNLPLNGGRWSNLALLTPGAAADSNGFGLISFRGISPILNNVEIDGADNNQAFFSEERGRTRAGYSTSQVAIAEFQVNTGVYSAEYGRAAGGVLNAVTKSGSNQLHGQAYFYDRDNDWGALNPFTTITTVNLPAGGGTPTFPNNPFAPKDWRKRWGFGAGGKLIENKLFWFYAYDQFKRNFPGLAKPTTPSTFFNQWADLSLPGGATCTEASTTKGTTTTVNAKLSGTGTAPGDLEACTLAWRAYGGNYAAAAAHYDQLLYGSKVSSVTGLKTLGLLDDLGPVFRTGDEVLNTPKIDWQISPSEHLSALYHRLRWDSPGGVQTQTSNNYAVDTFGTDYVKLDYGLVKLDSMLSTNVSNELRVQYGRELDWEGQQPYSGFTQNYLTNASGIPVQLAIQGGSSNYGFTAGSPYYSFRTAYPNEVKTQVGDTAIWTHRGHTIKFGLDILRNTDTINNLYESNGVYTYQYFSNFFSDVLNPTGGCDSGYTETGISTNGVSYPCYYGFTQGFGTPKFTLTTVDYGFFVQDDWKLTPRLTLNLGLRYDNEQVPAPFKSLINTSLLNVAVNGSGPYPNNAAQITNQPSDNNNLGPRIGLSWDPMGTGKTVIHAGYGLYYGRMPNGIILNAYEAAGSPNGQYTVPSIHGALPSGTVPTFPNVIGAGKFPTPSLDFFAKNFQNPQVSEFDFSLQQELPRRTFVSLSYMGAGGRELPNFLNINLNPSTTYQTTLAVAEKTPGTGCGPLACGTQITSTVYSGSYVNSHYGYVTEVVSNVNSSYNGMIAEVQNRSNKYIQFDANYTWSHALDYNQNQSTSPTTNNWYDPLGNAGANYGNSNFNVPNRFVTWAMLQYPGNSHSWARFLSDGWHLNPVLQMQNGLPYSAAVSGTQPKGGTTAAPLSAAGSGMNGSGSSGYLLQLGRNTFRQPSTTVLDCRLQKDLRVSERFNFELLGEMFNVLNHQNVTGVNSTAYSINSTANTLVYQPATGAGVNASGFGTVNNADSNFVYSQRQVQVGIKLDF</sequence>